<dbReference type="Pfam" id="PF01491">
    <property type="entry name" value="Frataxin_Cyay"/>
    <property type="match status" value="1"/>
</dbReference>
<dbReference type="PROSITE" id="PS50810">
    <property type="entry name" value="FRATAXIN_2"/>
    <property type="match status" value="1"/>
</dbReference>
<dbReference type="RefSeq" id="WP_095980270.1">
    <property type="nucleotide sequence ID" value="NZ_CP022163.1"/>
</dbReference>
<evidence type="ECO:0000256" key="1">
    <source>
        <dbReference type="ARBA" id="ARBA00008183"/>
    </source>
</evidence>
<dbReference type="AlphaFoldDB" id="A0A250ILC8"/>
<sequence length="108" mass="11680">MMDEATYSGLVAAAFKRILAAADGFDPDVLEADSTGDMLTLTSASREKCIVNTQRAVRQIWVAGGGQGIHFSYEPGQGLWLDDKGKGLELFRFVSDVVRSMSGEALTY</sequence>
<dbReference type="Gene3D" id="3.30.920.10">
    <property type="entry name" value="Frataxin/CyaY"/>
    <property type="match status" value="1"/>
</dbReference>
<dbReference type="Proteomes" id="UP000217289">
    <property type="component" value="Chromosome"/>
</dbReference>
<organism evidence="3 4">
    <name type="scientific">Melittangium boletus DSM 14713</name>
    <dbReference type="NCBI Taxonomy" id="1294270"/>
    <lineage>
        <taxon>Bacteria</taxon>
        <taxon>Pseudomonadati</taxon>
        <taxon>Myxococcota</taxon>
        <taxon>Myxococcia</taxon>
        <taxon>Myxococcales</taxon>
        <taxon>Cystobacterineae</taxon>
        <taxon>Archangiaceae</taxon>
        <taxon>Melittangium</taxon>
    </lineage>
</organism>
<evidence type="ECO:0000313" key="4">
    <source>
        <dbReference type="Proteomes" id="UP000217289"/>
    </source>
</evidence>
<name>A0A250ILC8_9BACT</name>
<reference evidence="3 4" key="1">
    <citation type="submission" date="2017-06" db="EMBL/GenBank/DDBJ databases">
        <authorList>
            <person name="Kim H.J."/>
            <person name="Triplett B.A."/>
        </authorList>
    </citation>
    <scope>NUCLEOTIDE SEQUENCE [LARGE SCALE GENOMIC DNA]</scope>
    <source>
        <strain evidence="3 4">DSM 14713</strain>
    </source>
</reference>
<dbReference type="EMBL" id="CP022163">
    <property type="protein sequence ID" value="ATB32020.1"/>
    <property type="molecule type" value="Genomic_DNA"/>
</dbReference>
<dbReference type="GO" id="GO:0008199">
    <property type="term" value="F:ferric iron binding"/>
    <property type="evidence" value="ECO:0007669"/>
    <property type="project" value="InterPro"/>
</dbReference>
<dbReference type="SUPFAM" id="SSF55387">
    <property type="entry name" value="Frataxin/Nqo15-like"/>
    <property type="match status" value="1"/>
</dbReference>
<keyword evidence="4" id="KW-1185">Reference proteome</keyword>
<comment type="similarity">
    <text evidence="1">Belongs to the frataxin family.</text>
</comment>
<keyword evidence="2" id="KW-0408">Iron</keyword>
<dbReference type="OrthoDB" id="285675at2"/>
<dbReference type="GO" id="GO:0016226">
    <property type="term" value="P:iron-sulfur cluster assembly"/>
    <property type="evidence" value="ECO:0007669"/>
    <property type="project" value="InterPro"/>
</dbReference>
<dbReference type="InterPro" id="IPR002908">
    <property type="entry name" value="Frataxin/CyaY"/>
</dbReference>
<gene>
    <name evidence="3" type="ORF">MEBOL_005494</name>
</gene>
<evidence type="ECO:0000313" key="3">
    <source>
        <dbReference type="EMBL" id="ATB32020.1"/>
    </source>
</evidence>
<accession>A0A250ILC8</accession>
<evidence type="ECO:0000256" key="2">
    <source>
        <dbReference type="ARBA" id="ARBA00023004"/>
    </source>
</evidence>
<dbReference type="KEGG" id="mbd:MEBOL_005494"/>
<dbReference type="SMART" id="SM01219">
    <property type="entry name" value="Frataxin_Cyay"/>
    <property type="match status" value="1"/>
</dbReference>
<dbReference type="InterPro" id="IPR036524">
    <property type="entry name" value="Frataxin/CyaY_sf"/>
</dbReference>
<protein>
    <submittedName>
        <fullName evidence="3">Iron donor protein CyaY</fullName>
    </submittedName>
</protein>
<proteinExistence type="inferred from homology"/>
<dbReference type="GO" id="GO:0005737">
    <property type="term" value="C:cytoplasm"/>
    <property type="evidence" value="ECO:0007669"/>
    <property type="project" value="UniProtKB-ARBA"/>
</dbReference>
<dbReference type="NCBIfam" id="TIGR03421">
    <property type="entry name" value="FeS_CyaY"/>
    <property type="match status" value="1"/>
</dbReference>